<dbReference type="Proteomes" id="UP001598673">
    <property type="component" value="Unassembled WGS sequence"/>
</dbReference>
<name>A0ABW6G0Q3_9PSEU</name>
<accession>A0ABW6G0Q3</accession>
<dbReference type="EMBL" id="JBHXCV010000003">
    <property type="protein sequence ID" value="MFD6792775.1"/>
    <property type="molecule type" value="Genomic_DNA"/>
</dbReference>
<keyword evidence="4" id="KW-1185">Reference proteome</keyword>
<dbReference type="SUPFAM" id="SSF54637">
    <property type="entry name" value="Thioesterase/thiol ester dehydrase-isomerase"/>
    <property type="match status" value="1"/>
</dbReference>
<sequence length="173" mass="18880">MTSDASTGVPTCDTTGSPAAEAATYRVPLRWRDLDSQGHVYHAEYLSLADEGRTRWLGETLGLRNPQSYVIAHLSIDYVAELNHAAEHVEFSAIVERVGTKSVRTQETLSIRSGSNSTIVVARITCVLLLWSPETRETRPLTDAERTALELPLATSPRAPGSIDTSGFDRIGQ</sequence>
<dbReference type="InterPro" id="IPR029069">
    <property type="entry name" value="HotDog_dom_sf"/>
</dbReference>
<evidence type="ECO:0000256" key="1">
    <source>
        <dbReference type="SAM" id="MobiDB-lite"/>
    </source>
</evidence>
<evidence type="ECO:0000313" key="3">
    <source>
        <dbReference type="EMBL" id="MFD6792775.1"/>
    </source>
</evidence>
<reference evidence="3 4" key="1">
    <citation type="submission" date="2024-09" db="EMBL/GenBank/DDBJ databases">
        <title>The Natural Products Discovery Center: Release of the First 8490 Sequenced Strains for Exploring Actinobacteria Biosynthetic Diversity.</title>
        <authorList>
            <person name="Kalkreuter E."/>
            <person name="Kautsar S.A."/>
            <person name="Yang D."/>
            <person name="Bader C.D."/>
            <person name="Teijaro C.N."/>
            <person name="Fluegel L."/>
            <person name="Davis C.M."/>
            <person name="Simpson J.R."/>
            <person name="Lauterbach L."/>
            <person name="Steele A.D."/>
            <person name="Gui C."/>
            <person name="Meng S."/>
            <person name="Li G."/>
            <person name="Viehrig K."/>
            <person name="Ye F."/>
            <person name="Su P."/>
            <person name="Kiefer A.F."/>
            <person name="Nichols A."/>
            <person name="Cepeda A.J."/>
            <person name="Yan W."/>
            <person name="Fan B."/>
            <person name="Jiang Y."/>
            <person name="Adhikari A."/>
            <person name="Zheng C.-J."/>
            <person name="Schuster L."/>
            <person name="Cowan T.M."/>
            <person name="Smanski M.J."/>
            <person name="Chevrette M.G."/>
            <person name="De Carvalho L.P.S."/>
            <person name="Shen B."/>
        </authorList>
    </citation>
    <scope>NUCLEOTIDE SEQUENCE [LARGE SCALE GENOMIC DNA]</scope>
    <source>
        <strain evidence="3 4">NPDC060353</strain>
    </source>
</reference>
<dbReference type="RefSeq" id="WP_258937555.1">
    <property type="nucleotide sequence ID" value="NZ_JANBBF010000012.1"/>
</dbReference>
<dbReference type="Pfam" id="PF03061">
    <property type="entry name" value="4HBT"/>
    <property type="match status" value="1"/>
</dbReference>
<dbReference type="InterPro" id="IPR006683">
    <property type="entry name" value="Thioestr_dom"/>
</dbReference>
<gene>
    <name evidence="3" type="ORF">ACFWGY_05510</name>
</gene>
<dbReference type="EC" id="3.1.2.-" evidence="3"/>
<keyword evidence="3" id="KW-0378">Hydrolase</keyword>
<evidence type="ECO:0000313" key="4">
    <source>
        <dbReference type="Proteomes" id="UP001598673"/>
    </source>
</evidence>
<dbReference type="GO" id="GO:0016787">
    <property type="term" value="F:hydrolase activity"/>
    <property type="evidence" value="ECO:0007669"/>
    <property type="project" value="UniProtKB-KW"/>
</dbReference>
<dbReference type="Gene3D" id="3.10.129.10">
    <property type="entry name" value="Hotdog Thioesterase"/>
    <property type="match status" value="1"/>
</dbReference>
<evidence type="ECO:0000259" key="2">
    <source>
        <dbReference type="Pfam" id="PF03061"/>
    </source>
</evidence>
<feature type="domain" description="Thioesterase" evidence="2">
    <location>
        <begin position="37"/>
        <end position="105"/>
    </location>
</feature>
<dbReference type="CDD" id="cd00586">
    <property type="entry name" value="4HBT"/>
    <property type="match status" value="1"/>
</dbReference>
<proteinExistence type="predicted"/>
<organism evidence="3 4">
    <name type="scientific">Prauserella salsuginis</name>
    <dbReference type="NCBI Taxonomy" id="387889"/>
    <lineage>
        <taxon>Bacteria</taxon>
        <taxon>Bacillati</taxon>
        <taxon>Actinomycetota</taxon>
        <taxon>Actinomycetes</taxon>
        <taxon>Pseudonocardiales</taxon>
        <taxon>Pseudonocardiaceae</taxon>
        <taxon>Prauserella</taxon>
        <taxon>Prauserella salsuginis group</taxon>
    </lineage>
</organism>
<protein>
    <submittedName>
        <fullName evidence="3">Acyl-CoA thioesterase</fullName>
        <ecNumber evidence="3">3.1.2.-</ecNumber>
    </submittedName>
</protein>
<comment type="caution">
    <text evidence="3">The sequence shown here is derived from an EMBL/GenBank/DDBJ whole genome shotgun (WGS) entry which is preliminary data.</text>
</comment>
<feature type="region of interest" description="Disordered" evidence="1">
    <location>
        <begin position="150"/>
        <end position="173"/>
    </location>
</feature>